<proteinExistence type="predicted"/>
<dbReference type="RefSeq" id="WP_200386837.1">
    <property type="nucleotide sequence ID" value="NZ_NRSD01000003.1"/>
</dbReference>
<comment type="caution">
    <text evidence="1">The sequence shown here is derived from an EMBL/GenBank/DDBJ whole genome shotgun (WGS) entry which is preliminary data.</text>
</comment>
<organism evidence="1 2">
    <name type="scientific">Thiocapsa imhoffii</name>
    <dbReference type="NCBI Taxonomy" id="382777"/>
    <lineage>
        <taxon>Bacteria</taxon>
        <taxon>Pseudomonadati</taxon>
        <taxon>Pseudomonadota</taxon>
        <taxon>Gammaproteobacteria</taxon>
        <taxon>Chromatiales</taxon>
        <taxon>Chromatiaceae</taxon>
        <taxon>Thiocapsa</taxon>
    </lineage>
</organism>
<dbReference type="AlphaFoldDB" id="A0A9X0WGA6"/>
<name>A0A9X0WGA6_9GAMM</name>
<accession>A0A9X0WGA6</accession>
<evidence type="ECO:0000313" key="2">
    <source>
        <dbReference type="Proteomes" id="UP001138802"/>
    </source>
</evidence>
<reference evidence="1 2" key="1">
    <citation type="journal article" date="2020" name="Microorganisms">
        <title>Osmotic Adaptation and Compatible Solute Biosynthesis of Phototrophic Bacteria as Revealed from Genome Analyses.</title>
        <authorList>
            <person name="Imhoff J.F."/>
            <person name="Rahn T."/>
            <person name="Kunzel S."/>
            <person name="Keller A."/>
            <person name="Neulinger S.C."/>
        </authorList>
    </citation>
    <scope>NUCLEOTIDE SEQUENCE [LARGE SCALE GENOMIC DNA]</scope>
    <source>
        <strain evidence="1 2">DSM 21303</strain>
    </source>
</reference>
<gene>
    <name evidence="1" type="ORF">CKO25_05095</name>
</gene>
<dbReference type="EMBL" id="NRSD01000003">
    <property type="protein sequence ID" value="MBK1644040.1"/>
    <property type="molecule type" value="Genomic_DNA"/>
</dbReference>
<evidence type="ECO:0000313" key="1">
    <source>
        <dbReference type="EMBL" id="MBK1644040.1"/>
    </source>
</evidence>
<protein>
    <submittedName>
        <fullName evidence="1">Uncharacterized protein</fullName>
    </submittedName>
</protein>
<sequence length="98" mass="11021">MRVTVERTEGQRVKFTQMSEGEQQELMRLADELNELGISRTHPNPYFELFANAMARGRQPEPATTLSKEEIQAQAALADEILDEILADERADEGGKDS</sequence>
<keyword evidence="2" id="KW-1185">Reference proteome</keyword>
<dbReference type="Proteomes" id="UP001138802">
    <property type="component" value="Unassembled WGS sequence"/>
</dbReference>